<dbReference type="SUPFAM" id="SSF52540">
    <property type="entry name" value="P-loop containing nucleoside triphosphate hydrolases"/>
    <property type="match status" value="1"/>
</dbReference>
<organism evidence="16">
    <name type="scientific">Hyalella azteca</name>
    <name type="common">Amphipod</name>
    <dbReference type="NCBI Taxonomy" id="294128"/>
    <lineage>
        <taxon>Eukaryota</taxon>
        <taxon>Metazoa</taxon>
        <taxon>Ecdysozoa</taxon>
        <taxon>Arthropoda</taxon>
        <taxon>Crustacea</taxon>
        <taxon>Multicrustacea</taxon>
        <taxon>Malacostraca</taxon>
        <taxon>Eumalacostraca</taxon>
        <taxon>Peracarida</taxon>
        <taxon>Amphipoda</taxon>
        <taxon>Senticaudata</taxon>
        <taxon>Talitrida</taxon>
        <taxon>Talitroidea</taxon>
        <taxon>Hyalellidae</taxon>
        <taxon>Hyalella</taxon>
    </lineage>
</organism>
<evidence type="ECO:0000313" key="16">
    <source>
        <dbReference type="EMBL" id="KAA0191400.1"/>
    </source>
</evidence>
<protein>
    <recommendedName>
        <fullName evidence="15">EF-hand domain-containing protein</fullName>
    </recommendedName>
</protein>
<dbReference type="PROSITE" id="PS00018">
    <property type="entry name" value="EF_HAND_1"/>
    <property type="match status" value="1"/>
</dbReference>
<evidence type="ECO:0000259" key="15">
    <source>
        <dbReference type="PROSITE" id="PS50222"/>
    </source>
</evidence>
<reference evidence="16" key="1">
    <citation type="submission" date="2014-08" db="EMBL/GenBank/DDBJ databases">
        <authorList>
            <person name="Murali S."/>
            <person name="Richards S."/>
            <person name="Bandaranaike D."/>
            <person name="Bellair M."/>
            <person name="Blankenburg K."/>
            <person name="Chao H."/>
            <person name="Dinh H."/>
            <person name="Doddapaneni H."/>
            <person name="Dugan-Rocha S."/>
            <person name="Elkadiri S."/>
            <person name="Gnanaolivu R."/>
            <person name="Hughes D."/>
            <person name="Lee S."/>
            <person name="Li M."/>
            <person name="Ming W."/>
            <person name="Munidasa M."/>
            <person name="Muniz J."/>
            <person name="Nguyen L."/>
            <person name="Osuji N."/>
            <person name="Pu L.-L."/>
            <person name="Puazo M."/>
            <person name="Skinner E."/>
            <person name="Qu C."/>
            <person name="Quiroz J."/>
            <person name="Raj R."/>
            <person name="Weissenberger G."/>
            <person name="Xin Y."/>
            <person name="Zou X."/>
            <person name="Han Y."/>
            <person name="Worley K."/>
            <person name="Muzny D."/>
            <person name="Gibbs R."/>
        </authorList>
    </citation>
    <scope>NUCLEOTIDE SEQUENCE</scope>
    <source>
        <strain evidence="16">HAZT.00-mixed</strain>
        <tissue evidence="16">Whole organism</tissue>
    </source>
</reference>
<evidence type="ECO:0000256" key="5">
    <source>
        <dbReference type="ARBA" id="ARBA00022737"/>
    </source>
</evidence>
<dbReference type="GO" id="GO:0030286">
    <property type="term" value="C:dynein complex"/>
    <property type="evidence" value="ECO:0007669"/>
    <property type="project" value="UniProtKB-KW"/>
</dbReference>
<dbReference type="GO" id="GO:0051959">
    <property type="term" value="F:dynein light intermediate chain binding"/>
    <property type="evidence" value="ECO:0007669"/>
    <property type="project" value="InterPro"/>
</dbReference>
<evidence type="ECO:0000256" key="8">
    <source>
        <dbReference type="ARBA" id="ARBA00023017"/>
    </source>
</evidence>
<keyword evidence="13" id="KW-0966">Cell projection</keyword>
<dbReference type="PANTHER" id="PTHR22878:SF66">
    <property type="entry name" value="DYNEIN AXONEMAL HEAVY CHAIN 7"/>
    <property type="match status" value="1"/>
</dbReference>
<dbReference type="GO" id="GO:0005874">
    <property type="term" value="C:microtubule"/>
    <property type="evidence" value="ECO:0007669"/>
    <property type="project" value="UniProtKB-KW"/>
</dbReference>
<name>A0A6A0GY37_HYAAZ</name>
<dbReference type="GO" id="GO:0005509">
    <property type="term" value="F:calcium ion binding"/>
    <property type="evidence" value="ECO:0007669"/>
    <property type="project" value="InterPro"/>
</dbReference>
<evidence type="ECO:0000256" key="10">
    <source>
        <dbReference type="ARBA" id="ARBA00023069"/>
    </source>
</evidence>
<keyword evidence="12" id="KW-0206">Cytoskeleton</keyword>
<dbReference type="Gene3D" id="1.20.920.30">
    <property type="match status" value="1"/>
</dbReference>
<dbReference type="GO" id="GO:0045505">
    <property type="term" value="F:dynein intermediate chain binding"/>
    <property type="evidence" value="ECO:0007669"/>
    <property type="project" value="InterPro"/>
</dbReference>
<evidence type="ECO:0000256" key="7">
    <source>
        <dbReference type="ARBA" id="ARBA00022840"/>
    </source>
</evidence>
<evidence type="ECO:0000256" key="9">
    <source>
        <dbReference type="ARBA" id="ARBA00023054"/>
    </source>
</evidence>
<keyword evidence="7" id="KW-0067">ATP-binding</keyword>
<dbReference type="Gene3D" id="3.40.50.300">
    <property type="entry name" value="P-loop containing nucleotide triphosphate hydrolases"/>
    <property type="match status" value="4"/>
</dbReference>
<dbReference type="Gene3D" id="1.20.920.20">
    <property type="match status" value="1"/>
</dbReference>
<dbReference type="InterPro" id="IPR024317">
    <property type="entry name" value="Dynein_heavy_chain_D4_dom"/>
</dbReference>
<dbReference type="FunFam" id="3.40.50.300:FF:000049">
    <property type="entry name" value="Dynein, axonemal, heavy chain 5"/>
    <property type="match status" value="1"/>
</dbReference>
<evidence type="ECO:0000256" key="1">
    <source>
        <dbReference type="ARBA" id="ARBA00004430"/>
    </source>
</evidence>
<feature type="coiled-coil region" evidence="14">
    <location>
        <begin position="770"/>
        <end position="835"/>
    </location>
</feature>
<keyword evidence="10" id="KW-0969">Cilium</keyword>
<dbReference type="InterPro" id="IPR024743">
    <property type="entry name" value="Dynein_HC_stalk"/>
</dbReference>
<dbReference type="AlphaFoldDB" id="A0A6A0GY37"/>
<dbReference type="GO" id="GO:0007018">
    <property type="term" value="P:microtubule-based movement"/>
    <property type="evidence" value="ECO:0007669"/>
    <property type="project" value="InterPro"/>
</dbReference>
<dbReference type="EMBL" id="JQDR03012328">
    <property type="protein sequence ID" value="KAA0191400.1"/>
    <property type="molecule type" value="Genomic_DNA"/>
</dbReference>
<dbReference type="InterPro" id="IPR027417">
    <property type="entry name" value="P-loop_NTPase"/>
</dbReference>
<proteinExistence type="inferred from homology"/>
<dbReference type="InterPro" id="IPR002048">
    <property type="entry name" value="EF_hand_dom"/>
</dbReference>
<keyword evidence="5" id="KW-0677">Repeat</keyword>
<dbReference type="Pfam" id="PF12780">
    <property type="entry name" value="AAA_8"/>
    <property type="match status" value="2"/>
</dbReference>
<keyword evidence="11" id="KW-0505">Motor protein</keyword>
<dbReference type="Pfam" id="PF12775">
    <property type="entry name" value="AAA_7"/>
    <property type="match status" value="1"/>
</dbReference>
<reference evidence="16" key="3">
    <citation type="submission" date="2019-06" db="EMBL/GenBank/DDBJ databases">
        <authorList>
            <person name="Poynton C."/>
            <person name="Hasenbein S."/>
            <person name="Benoit J.B."/>
            <person name="Sepulveda M.S."/>
            <person name="Poelchau M.F."/>
            <person name="Murali S.C."/>
            <person name="Chen S."/>
            <person name="Glastad K.M."/>
            <person name="Werren J.H."/>
            <person name="Vineis J.H."/>
            <person name="Bowen J.L."/>
            <person name="Friedrich M."/>
            <person name="Jones J."/>
            <person name="Robertson H.M."/>
            <person name="Feyereisen R."/>
            <person name="Mechler-Hickson A."/>
            <person name="Mathers N."/>
            <person name="Lee C.E."/>
            <person name="Colbourne J.K."/>
            <person name="Biales A."/>
            <person name="Johnston J.S."/>
            <person name="Wellborn G.A."/>
            <person name="Rosendale A.J."/>
            <person name="Cridge A.G."/>
            <person name="Munoz-Torres M.C."/>
            <person name="Bain P.A."/>
            <person name="Manny A.R."/>
            <person name="Major K.M."/>
            <person name="Lambert F.N."/>
            <person name="Vulpe C.D."/>
            <person name="Tuck P."/>
            <person name="Blalock B.J."/>
            <person name="Lin Y.-Y."/>
            <person name="Smith M.E."/>
            <person name="Ochoa-Acuna H."/>
            <person name="Chen M.-J.M."/>
            <person name="Childers C.P."/>
            <person name="Qu J."/>
            <person name="Dugan S."/>
            <person name="Lee S.L."/>
            <person name="Chao H."/>
            <person name="Dinh H."/>
            <person name="Han Y."/>
            <person name="Doddapaneni H."/>
            <person name="Worley K.C."/>
            <person name="Muzny D.M."/>
            <person name="Gibbs R.A."/>
            <person name="Richards S."/>
        </authorList>
    </citation>
    <scope>NUCLEOTIDE SEQUENCE</scope>
    <source>
        <strain evidence="16">HAZT.00-mixed</strain>
        <tissue evidence="16">Whole organism</tissue>
    </source>
</reference>
<evidence type="ECO:0000256" key="11">
    <source>
        <dbReference type="ARBA" id="ARBA00023175"/>
    </source>
</evidence>
<dbReference type="PROSITE" id="PS50222">
    <property type="entry name" value="EF_HAND_2"/>
    <property type="match status" value="1"/>
</dbReference>
<dbReference type="PANTHER" id="PTHR22878">
    <property type="entry name" value="DYNEIN HEAVY CHAIN 6, AXONEMAL-LIKE-RELATED"/>
    <property type="match status" value="1"/>
</dbReference>
<keyword evidence="9 14" id="KW-0175">Coiled coil</keyword>
<evidence type="ECO:0000256" key="13">
    <source>
        <dbReference type="ARBA" id="ARBA00023273"/>
    </source>
</evidence>
<dbReference type="InterPro" id="IPR018247">
    <property type="entry name" value="EF_Hand_1_Ca_BS"/>
</dbReference>
<dbReference type="GO" id="GO:0005524">
    <property type="term" value="F:ATP binding"/>
    <property type="evidence" value="ECO:0007669"/>
    <property type="project" value="UniProtKB-KW"/>
</dbReference>
<keyword evidence="6" id="KW-0547">Nucleotide-binding</keyword>
<dbReference type="FunFam" id="3.40.50.300:FF:002141">
    <property type="entry name" value="Dynein heavy chain"/>
    <property type="match status" value="1"/>
</dbReference>
<dbReference type="FunFam" id="1.20.920.20:FF:000006">
    <property type="entry name" value="Dynein, axonemal, heavy chain 6"/>
    <property type="match status" value="1"/>
</dbReference>
<keyword evidence="3" id="KW-0963">Cytoplasm</keyword>
<dbReference type="GO" id="GO:0005930">
    <property type="term" value="C:axoneme"/>
    <property type="evidence" value="ECO:0007669"/>
    <property type="project" value="UniProtKB-SubCell"/>
</dbReference>
<dbReference type="FunFam" id="1.20.920.30:FF:000002">
    <property type="entry name" value="Dynein axonemal heavy chain 3"/>
    <property type="match status" value="1"/>
</dbReference>
<dbReference type="Pfam" id="PF12781">
    <property type="entry name" value="AAA_9"/>
    <property type="match status" value="2"/>
</dbReference>
<feature type="domain" description="EF-hand" evidence="15">
    <location>
        <begin position="162"/>
        <end position="197"/>
    </location>
</feature>
<evidence type="ECO:0000256" key="4">
    <source>
        <dbReference type="ARBA" id="ARBA00022701"/>
    </source>
</evidence>
<dbReference type="InterPro" id="IPR026983">
    <property type="entry name" value="DHC"/>
</dbReference>
<gene>
    <name evidence="16" type="ORF">HAZT_HAZT007382</name>
</gene>
<dbReference type="Proteomes" id="UP000711488">
    <property type="component" value="Unassembled WGS sequence"/>
</dbReference>
<keyword evidence="4" id="KW-0493">Microtubule</keyword>
<accession>A0A6A0GY37</accession>
<evidence type="ECO:0000256" key="3">
    <source>
        <dbReference type="ARBA" id="ARBA00022490"/>
    </source>
</evidence>
<comment type="subcellular location">
    <subcellularLocation>
        <location evidence="1">Cytoplasm</location>
        <location evidence="1">Cytoskeleton</location>
        <location evidence="1">Cilium axoneme</location>
    </subcellularLocation>
</comment>
<evidence type="ECO:0000256" key="6">
    <source>
        <dbReference type="ARBA" id="ARBA00022741"/>
    </source>
</evidence>
<evidence type="ECO:0000256" key="12">
    <source>
        <dbReference type="ARBA" id="ARBA00023212"/>
    </source>
</evidence>
<reference evidence="16" key="2">
    <citation type="journal article" date="2018" name="Environ. Sci. Technol.">
        <title>The Toxicogenome of Hyalella azteca: A Model for Sediment Ecotoxicology and Evolutionary Toxicology.</title>
        <authorList>
            <person name="Poynton H.C."/>
            <person name="Hasenbein S."/>
            <person name="Benoit J.B."/>
            <person name="Sepulveda M.S."/>
            <person name="Poelchau M.F."/>
            <person name="Hughes D.S.T."/>
            <person name="Murali S.C."/>
            <person name="Chen S."/>
            <person name="Glastad K.M."/>
            <person name="Goodisman M.A.D."/>
            <person name="Werren J.H."/>
            <person name="Vineis J.H."/>
            <person name="Bowen J.L."/>
            <person name="Friedrich M."/>
            <person name="Jones J."/>
            <person name="Robertson H.M."/>
            <person name="Feyereisen R."/>
            <person name="Mechler-Hickson A."/>
            <person name="Mathers N."/>
            <person name="Lee C.E."/>
            <person name="Colbourne J.K."/>
            <person name="Biales A."/>
            <person name="Johnston J.S."/>
            <person name="Wellborn G.A."/>
            <person name="Rosendale A.J."/>
            <person name="Cridge A.G."/>
            <person name="Munoz-Torres M.C."/>
            <person name="Bain P.A."/>
            <person name="Manny A.R."/>
            <person name="Major K.M."/>
            <person name="Lambert F.N."/>
            <person name="Vulpe C.D."/>
            <person name="Tuck P."/>
            <person name="Blalock B.J."/>
            <person name="Lin Y.Y."/>
            <person name="Smith M.E."/>
            <person name="Ochoa-Acuna H."/>
            <person name="Chen M.M."/>
            <person name="Childers C.P."/>
            <person name="Qu J."/>
            <person name="Dugan S."/>
            <person name="Lee S.L."/>
            <person name="Chao H."/>
            <person name="Dinh H."/>
            <person name="Han Y."/>
            <person name="Doddapaneni H."/>
            <person name="Worley K.C."/>
            <person name="Muzny D.M."/>
            <person name="Gibbs R.A."/>
            <person name="Richards S."/>
        </authorList>
    </citation>
    <scope>NUCLEOTIDE SEQUENCE</scope>
    <source>
        <strain evidence="16">HAZT.00-mixed</strain>
        <tissue evidence="16">Whole organism</tissue>
    </source>
</reference>
<evidence type="ECO:0000256" key="2">
    <source>
        <dbReference type="ARBA" id="ARBA00008887"/>
    </source>
</evidence>
<keyword evidence="8" id="KW-0243">Dynein</keyword>
<comment type="similarity">
    <text evidence="2">Belongs to the dynein heavy chain family.</text>
</comment>
<dbReference type="Pfam" id="PF12777">
    <property type="entry name" value="MT"/>
    <property type="match status" value="1"/>
</dbReference>
<sequence>MFVDDLSLPQADPHGAFPPLELLRQMLDHATWYDVKKEVNTLHLEDIQVTLLVSAMTIRESAKLGVPPRLLRHFNVISISEFSDHSIRTIFTKQNVRPVHRGNVKSYCMQGVLLSVPETMEEVSCMKTLWVHEVTRVFCDRLVDSTDRQWLLGTVATVCSEHLHQDFHQLLQHLDQNNDGIVSEDDMRSLLYCDFADPKCETRQYVPVTDLEALRGVVEGYLSEFNNMSKKPMSLVMFKFALEHLGRVSRVLRQSRGHALLAGVGGSGRHSLTRLAAHIADYELVEVKSILQPPRLDCDCTQIPQIEMSRTYGLTEWREDLKLLVKKAGFGEQPVVFLFSDTQIKQEVFLEGVCSLLSSGEVPGLFPSDEKHTICDKMRNVDRQRDKSKQTDGSTTALWQLFVERVREQLHVVIAMSPCGDTFRNRLRRFPALLSCCTIDWFQPWPEDALQAVAVRLLKEVELPDDTRDGCVALCQLFHTSTQTLSQRYFEELGRYNYVTPTSYLQLLHTYMVILQKKREEVKCQESRYTTGLERLEEAASSVGAMQQELINLQPILLTKTREVEEKMAMVEKRRGEVAEVVLKLCIIDHLTVIKVERVVRQDEEVANQAAGEANNIRLECEAELNLALPLLEDATAALNTIKQDDIVFIKAMKNPPSGVKLVMEAICVLLGEKPDRIPDPLGTGKMVEDYWSVSKRLLGDIKFKENLLNFDKENISPKAIQVIRSKYRDNDEFKPEKIKVASKASESLCKWVLAMERFEEVDRKVAPKREALRKADKDYQSLMAELRKKQEALRGVQEELAGLQAELDTVKKEKTELEQTVELCNIKKERAEQLLSALGGERSRWTENARQLAEIYIKLTGDLALKSMRNRDVLLASGSIAYLGAFTPEFRTCQTASWVTACRSRQVPCSSTFDLASILGDPLTIRDWTLNGLPTDAFSIDNGVIISNTTRWPLLIDPQGQANKWIRNMEKDNSLQVLKLSDPDFIRTLENCVQFGQPTNNSEAHSSILTLICSKVLLENVGEELDPILEPLLLKQTFKQSGSTCIKLGDATIEYSPEFRLASQAVLTFPHPSLTLRSPFPHPSLTLPSPFPHPSLALHSPFPHPSLKCRMYLTTKLSNPNYVPEVSVKVTLVNFALTAAGLEDQLLALVVAHEKPELEEERVTLMLQTAANKKSVCCS</sequence>
<comment type="caution">
    <text evidence="16">The sequence shown here is derived from an EMBL/GenBank/DDBJ whole genome shotgun (WGS) entry which is preliminary data.</text>
</comment>
<dbReference type="InterPro" id="IPR035706">
    <property type="entry name" value="AAA_9"/>
</dbReference>
<evidence type="ECO:0000256" key="14">
    <source>
        <dbReference type="SAM" id="Coils"/>
    </source>
</evidence>